<dbReference type="EMBL" id="SLWW01000010">
    <property type="protein sequence ID" value="TCO70238.1"/>
    <property type="molecule type" value="Genomic_DNA"/>
</dbReference>
<dbReference type="InterPro" id="IPR003615">
    <property type="entry name" value="HNH_nuc"/>
</dbReference>
<keyword evidence="2" id="KW-0540">Nuclease</keyword>
<gene>
    <name evidence="2" type="ORF">EV655_1102</name>
</gene>
<dbReference type="InterPro" id="IPR036388">
    <property type="entry name" value="WH-like_DNA-bd_sf"/>
</dbReference>
<evidence type="ECO:0000313" key="3">
    <source>
        <dbReference type="Proteomes" id="UP000295142"/>
    </source>
</evidence>
<dbReference type="GO" id="GO:0004519">
    <property type="term" value="F:endonuclease activity"/>
    <property type="evidence" value="ECO:0007669"/>
    <property type="project" value="UniProtKB-KW"/>
</dbReference>
<dbReference type="Gene3D" id="1.10.10.10">
    <property type="entry name" value="Winged helix-like DNA-binding domain superfamily/Winged helix DNA-binding domain"/>
    <property type="match status" value="1"/>
</dbReference>
<evidence type="ECO:0000259" key="1">
    <source>
        <dbReference type="Pfam" id="PF13392"/>
    </source>
</evidence>
<keyword evidence="2" id="KW-0255">Endonuclease</keyword>
<accession>A0A4R2KJQ1</accession>
<keyword evidence="2" id="KW-0378">Hydrolase</keyword>
<dbReference type="RefSeq" id="WP_132545407.1">
    <property type="nucleotide sequence ID" value="NZ_SLWW01000010.1"/>
</dbReference>
<sequence>MYIDKHGYPRVSYRGKPEKIHRLIWRMHHGAIPPGYEIHHKNEDKLDWRIENLELVSKIEHRKRHAGVMLNDAGQLVKRCARCGKIKPVDGGYYRHPKAAEGYVRPYCKECHVRSVVESEQRVRAGSRKPRIKAWRDWLNDLTPEHFDGSVGDDLARAIAAQPARTRRILRTMFVEQKTMQAAADDVGISVGQASRIVNRAVSEIDEALT</sequence>
<name>A0A4R2KJQ1_9RHOB</name>
<dbReference type="Gene3D" id="3.90.75.20">
    <property type="match status" value="1"/>
</dbReference>
<dbReference type="Pfam" id="PF13392">
    <property type="entry name" value="HNH_3"/>
    <property type="match status" value="1"/>
</dbReference>
<dbReference type="InterPro" id="IPR044925">
    <property type="entry name" value="His-Me_finger_sf"/>
</dbReference>
<protein>
    <submittedName>
        <fullName evidence="2">HNH endonuclease</fullName>
    </submittedName>
</protein>
<dbReference type="AlphaFoldDB" id="A0A4R2KJQ1"/>
<proteinExistence type="predicted"/>
<keyword evidence="3" id="KW-1185">Reference proteome</keyword>
<organism evidence="2 3">
    <name type="scientific">Rhodovulum euryhalinum</name>
    <dbReference type="NCBI Taxonomy" id="35805"/>
    <lineage>
        <taxon>Bacteria</taxon>
        <taxon>Pseudomonadati</taxon>
        <taxon>Pseudomonadota</taxon>
        <taxon>Alphaproteobacteria</taxon>
        <taxon>Rhodobacterales</taxon>
        <taxon>Paracoccaceae</taxon>
        <taxon>Rhodovulum</taxon>
    </lineage>
</organism>
<feature type="domain" description="HNH nuclease" evidence="1">
    <location>
        <begin position="19"/>
        <end position="62"/>
    </location>
</feature>
<comment type="caution">
    <text evidence="2">The sequence shown here is derived from an EMBL/GenBank/DDBJ whole genome shotgun (WGS) entry which is preliminary data.</text>
</comment>
<dbReference type="OrthoDB" id="6638408at2"/>
<dbReference type="Proteomes" id="UP000295142">
    <property type="component" value="Unassembled WGS sequence"/>
</dbReference>
<dbReference type="SUPFAM" id="SSF88659">
    <property type="entry name" value="Sigma3 and sigma4 domains of RNA polymerase sigma factors"/>
    <property type="match status" value="1"/>
</dbReference>
<dbReference type="CDD" id="cd00085">
    <property type="entry name" value="HNHc"/>
    <property type="match status" value="1"/>
</dbReference>
<evidence type="ECO:0000313" key="2">
    <source>
        <dbReference type="EMBL" id="TCO70238.1"/>
    </source>
</evidence>
<dbReference type="SUPFAM" id="SSF54060">
    <property type="entry name" value="His-Me finger endonucleases"/>
    <property type="match status" value="1"/>
</dbReference>
<reference evidence="2 3" key="1">
    <citation type="submission" date="2019-03" db="EMBL/GenBank/DDBJ databases">
        <title>Genomic Encyclopedia of Type Strains, Phase IV (KMG-IV): sequencing the most valuable type-strain genomes for metagenomic binning, comparative biology and taxonomic classification.</title>
        <authorList>
            <person name="Goeker M."/>
        </authorList>
    </citation>
    <scope>NUCLEOTIDE SEQUENCE [LARGE SCALE GENOMIC DNA]</scope>
    <source>
        <strain evidence="2 3">DSM 4868</strain>
    </source>
</reference>
<dbReference type="InterPro" id="IPR013324">
    <property type="entry name" value="RNA_pol_sigma_r3/r4-like"/>
</dbReference>